<organism evidence="1 2">
    <name type="scientific">Caerostris extrusa</name>
    <name type="common">Bark spider</name>
    <name type="synonym">Caerostris bankana</name>
    <dbReference type="NCBI Taxonomy" id="172846"/>
    <lineage>
        <taxon>Eukaryota</taxon>
        <taxon>Metazoa</taxon>
        <taxon>Ecdysozoa</taxon>
        <taxon>Arthropoda</taxon>
        <taxon>Chelicerata</taxon>
        <taxon>Arachnida</taxon>
        <taxon>Araneae</taxon>
        <taxon>Araneomorphae</taxon>
        <taxon>Entelegynae</taxon>
        <taxon>Araneoidea</taxon>
        <taxon>Araneidae</taxon>
        <taxon>Caerostris</taxon>
    </lineage>
</organism>
<name>A0AAV4UN40_CAEEX</name>
<keyword evidence="2" id="KW-1185">Reference proteome</keyword>
<comment type="caution">
    <text evidence="1">The sequence shown here is derived from an EMBL/GenBank/DDBJ whole genome shotgun (WGS) entry which is preliminary data.</text>
</comment>
<gene>
    <name evidence="1" type="ORF">CEXT_215661</name>
</gene>
<evidence type="ECO:0008006" key="3">
    <source>
        <dbReference type="Google" id="ProtNLM"/>
    </source>
</evidence>
<accession>A0AAV4UN40</accession>
<evidence type="ECO:0000313" key="2">
    <source>
        <dbReference type="Proteomes" id="UP001054945"/>
    </source>
</evidence>
<dbReference type="EMBL" id="BPLR01013173">
    <property type="protein sequence ID" value="GIY59159.1"/>
    <property type="molecule type" value="Genomic_DNA"/>
</dbReference>
<sequence length="73" mass="8032">MTTGSPISPFTMAGGRANVVYIKEETITIYSSRDTSFCSAENIELDTTGMDHVRFGSTWNTSGQRCIRKTSCD</sequence>
<dbReference type="Proteomes" id="UP001054945">
    <property type="component" value="Unassembled WGS sequence"/>
</dbReference>
<dbReference type="AlphaFoldDB" id="A0AAV4UN40"/>
<evidence type="ECO:0000313" key="1">
    <source>
        <dbReference type="EMBL" id="GIY59159.1"/>
    </source>
</evidence>
<reference evidence="1 2" key="1">
    <citation type="submission" date="2021-06" db="EMBL/GenBank/DDBJ databases">
        <title>Caerostris extrusa draft genome.</title>
        <authorList>
            <person name="Kono N."/>
            <person name="Arakawa K."/>
        </authorList>
    </citation>
    <scope>NUCLEOTIDE SEQUENCE [LARGE SCALE GENOMIC DNA]</scope>
</reference>
<proteinExistence type="predicted"/>
<protein>
    <recommendedName>
        <fullName evidence="3">Pectate lyase</fullName>
    </recommendedName>
</protein>